<dbReference type="Proteomes" id="UP000663828">
    <property type="component" value="Unassembled WGS sequence"/>
</dbReference>
<dbReference type="InterPro" id="IPR001810">
    <property type="entry name" value="F-box_dom"/>
</dbReference>
<reference evidence="2" key="1">
    <citation type="submission" date="2021-02" db="EMBL/GenBank/DDBJ databases">
        <authorList>
            <person name="Nowell W R."/>
        </authorList>
    </citation>
    <scope>NUCLEOTIDE SEQUENCE</scope>
</reference>
<comment type="caution">
    <text evidence="2">The sequence shown here is derived from an EMBL/GenBank/DDBJ whole genome shotgun (WGS) entry which is preliminary data.</text>
</comment>
<sequence>MPAEQAELVQRYINTREYLTIKIYDCYLLIHRNIIQNCHDRELGLELPPAIVKRIFGSNPLSVIDVTTTHHVDPSLYDIIVFANKSAVYTRTKLAVEKTSGFKKLPYYVHEDLELLKCCGMSREEIEFFRQKLDVYGLKNKIVSNKTDAIVQKIIDYSDISTRLNCRLVSKKWKALVDQSSAWNHVCLTKSSRYIDRALSYFQKIDIHELDISQSTNQPLNCDINSKFSLYSLRTLCISTDHSRELLTLLFSMAPFVQYIKLLQTVHSSLTIPIDRFYEQIHAMICLCRTHLKCLQKLHIQLRSASDQIFLQSSIVSSLPITYEVIT</sequence>
<evidence type="ECO:0000313" key="3">
    <source>
        <dbReference type="Proteomes" id="UP000663828"/>
    </source>
</evidence>
<evidence type="ECO:0000313" key="2">
    <source>
        <dbReference type="EMBL" id="CAF1386239.1"/>
    </source>
</evidence>
<dbReference type="InterPro" id="IPR036047">
    <property type="entry name" value="F-box-like_dom_sf"/>
</dbReference>
<gene>
    <name evidence="2" type="ORF">XAT740_LOCUS33351</name>
</gene>
<dbReference type="Pfam" id="PF12937">
    <property type="entry name" value="F-box-like"/>
    <property type="match status" value="1"/>
</dbReference>
<name>A0A815JYJ1_ADIRI</name>
<accession>A0A815JYJ1</accession>
<protein>
    <recommendedName>
        <fullName evidence="1">F-box domain-containing protein</fullName>
    </recommendedName>
</protein>
<dbReference type="AlphaFoldDB" id="A0A815JYJ1"/>
<proteinExistence type="predicted"/>
<dbReference type="SUPFAM" id="SSF81383">
    <property type="entry name" value="F-box domain"/>
    <property type="match status" value="1"/>
</dbReference>
<feature type="domain" description="F-box" evidence="1">
    <location>
        <begin position="150"/>
        <end position="188"/>
    </location>
</feature>
<keyword evidence="3" id="KW-1185">Reference proteome</keyword>
<organism evidence="2 3">
    <name type="scientific">Adineta ricciae</name>
    <name type="common">Rotifer</name>
    <dbReference type="NCBI Taxonomy" id="249248"/>
    <lineage>
        <taxon>Eukaryota</taxon>
        <taxon>Metazoa</taxon>
        <taxon>Spiralia</taxon>
        <taxon>Gnathifera</taxon>
        <taxon>Rotifera</taxon>
        <taxon>Eurotatoria</taxon>
        <taxon>Bdelloidea</taxon>
        <taxon>Adinetida</taxon>
        <taxon>Adinetidae</taxon>
        <taxon>Adineta</taxon>
    </lineage>
</organism>
<dbReference type="EMBL" id="CAJNOR010003177">
    <property type="protein sequence ID" value="CAF1386239.1"/>
    <property type="molecule type" value="Genomic_DNA"/>
</dbReference>
<evidence type="ECO:0000259" key="1">
    <source>
        <dbReference type="Pfam" id="PF12937"/>
    </source>
</evidence>
<dbReference type="Gene3D" id="1.20.1280.50">
    <property type="match status" value="1"/>
</dbReference>